<evidence type="ECO:0008006" key="4">
    <source>
        <dbReference type="Google" id="ProtNLM"/>
    </source>
</evidence>
<evidence type="ECO:0000313" key="3">
    <source>
        <dbReference type="Proteomes" id="UP001085076"/>
    </source>
</evidence>
<feature type="compositionally biased region" description="Polar residues" evidence="1">
    <location>
        <begin position="318"/>
        <end position="334"/>
    </location>
</feature>
<dbReference type="InterPro" id="IPR036249">
    <property type="entry name" value="Thioredoxin-like_sf"/>
</dbReference>
<dbReference type="OrthoDB" id="1910803at2759"/>
<organism evidence="2 3">
    <name type="scientific">Dioscorea zingiberensis</name>
    <dbReference type="NCBI Taxonomy" id="325984"/>
    <lineage>
        <taxon>Eukaryota</taxon>
        <taxon>Viridiplantae</taxon>
        <taxon>Streptophyta</taxon>
        <taxon>Embryophyta</taxon>
        <taxon>Tracheophyta</taxon>
        <taxon>Spermatophyta</taxon>
        <taxon>Magnoliopsida</taxon>
        <taxon>Liliopsida</taxon>
        <taxon>Dioscoreales</taxon>
        <taxon>Dioscoreaceae</taxon>
        <taxon>Dioscorea</taxon>
    </lineage>
</organism>
<feature type="compositionally biased region" description="Polar residues" evidence="1">
    <location>
        <begin position="289"/>
        <end position="300"/>
    </location>
</feature>
<comment type="caution">
    <text evidence="2">The sequence shown here is derived from an EMBL/GenBank/DDBJ whole genome shotgun (WGS) entry which is preliminary data.</text>
</comment>
<evidence type="ECO:0000256" key="1">
    <source>
        <dbReference type="SAM" id="MobiDB-lite"/>
    </source>
</evidence>
<dbReference type="PANTHER" id="PTHR31984:SF12">
    <property type="entry name" value="THIOREDOXIN DOMAIN-CONTAINING PROTEIN"/>
    <property type="match status" value="1"/>
</dbReference>
<dbReference type="EMBL" id="JAGGNH010000004">
    <property type="protein sequence ID" value="KAJ0974347.1"/>
    <property type="molecule type" value="Genomic_DNA"/>
</dbReference>
<dbReference type="SUPFAM" id="SSF143456">
    <property type="entry name" value="VC0467-like"/>
    <property type="match status" value="1"/>
</dbReference>
<dbReference type="Pfam" id="PF02622">
    <property type="entry name" value="DUF179"/>
    <property type="match status" value="1"/>
</dbReference>
<dbReference type="Gene3D" id="3.40.30.10">
    <property type="entry name" value="Glutaredoxin"/>
    <property type="match status" value="2"/>
</dbReference>
<dbReference type="Gene3D" id="3.40.1740.10">
    <property type="entry name" value="VC0467-like"/>
    <property type="match status" value="1"/>
</dbReference>
<dbReference type="Proteomes" id="UP001085076">
    <property type="component" value="Miscellaneous, Linkage group lg04"/>
</dbReference>
<dbReference type="SUPFAM" id="SSF52833">
    <property type="entry name" value="Thioredoxin-like"/>
    <property type="match status" value="1"/>
</dbReference>
<keyword evidence="3" id="KW-1185">Reference proteome</keyword>
<name>A0A9D5CJM1_9LILI</name>
<evidence type="ECO:0000313" key="2">
    <source>
        <dbReference type="EMBL" id="KAJ0974347.1"/>
    </source>
</evidence>
<gene>
    <name evidence="2" type="ORF">J5N97_016312</name>
</gene>
<dbReference type="AlphaFoldDB" id="A0A9D5CJM1"/>
<sequence length="905" mass="101130">MHTPKFQRFESFFTKFTTTAREYFLPPERQRYGLVTETSLLPFLGVSDPETWFAMLQFPLCPNCSKMIREIDDLHAVLQMHDSVVTELDVDGQNSQLAFPADRPSIILFVDRSSSSSEIEGASKSALESLKQFARDCHLSMRANNNSKASLVHVISGTWHKNTRDLSSQIKSKVSPLNKLVKIKDDMTIMIMNEGENTSLDDISSQAQGSQFYDVLAELLHRREPAVKTKETKISLLAKEVGFQLLSDDFEVQVVDKLPSNTEHTQLDKITKNDASSLMDQTSKHPRQSTEQSSNLSGSIAMNDGETPELFYTETDLQQNQEAAPSRESSTSITGKEHRTEQEGSESFTHSADNSFHVIHKSPLVEEYTDNEYVDNSVFSLSKVSSTGFAENLVHESSEMVSAEEDSSAHVKGSAEMVRSGEQHVLHQSFLGSFCFSDGNHQFLGAMTASSKIPSLIILDPILQQHYVLSEKENITYSSISDFIGQFLNGSLTPYQKSESHLAISRQTPRPPFVNLDFHEADSIPRLTANTFCELVVGLEHCATKSKMPSSNTENTRPAYNVDVLVLFSTSWCGFCQRMELIVREVYRSLKGFSILLKNESLRRNSMNIQEKNEGALIGLPFIYLLDCTLNDCGSFLIPLGKEERYPTLLLFPAGNKEAISYEGYLSVGSIIEFLISHGTNSHHLNKHEGLLWTHRPKSGKNSHIVGDAPSPLEDNFNEIIINDPASRDNEYSAVSHMSDNLSYDHHVFPGSVLTATDKLLNSFPFNNSTILIVTADKDQGFQGLIINKRMSWNVFKEFSRELDSIKLAPLSYGGPVVVDGLPLVSLVRNPRVGYTAVHAGLYFGNAVATSLSIKEIKSEKQSASDYWFFLGYSSWGWNQLFDELAEGAWHLSDSPIASLDWPYS</sequence>
<reference evidence="2" key="2">
    <citation type="journal article" date="2022" name="Hortic Res">
        <title>The genome of Dioscorea zingiberensis sheds light on the biosynthesis, origin and evolution of the medicinally important diosgenin saponins.</title>
        <authorList>
            <person name="Li Y."/>
            <person name="Tan C."/>
            <person name="Li Z."/>
            <person name="Guo J."/>
            <person name="Li S."/>
            <person name="Chen X."/>
            <person name="Wang C."/>
            <person name="Dai X."/>
            <person name="Yang H."/>
            <person name="Song W."/>
            <person name="Hou L."/>
            <person name="Xu J."/>
            <person name="Tong Z."/>
            <person name="Xu A."/>
            <person name="Yuan X."/>
            <person name="Wang W."/>
            <person name="Yang Q."/>
            <person name="Chen L."/>
            <person name="Sun Z."/>
            <person name="Wang K."/>
            <person name="Pan B."/>
            <person name="Chen J."/>
            <person name="Bao Y."/>
            <person name="Liu F."/>
            <person name="Qi X."/>
            <person name="Gang D.R."/>
            <person name="Wen J."/>
            <person name="Li J."/>
        </authorList>
    </citation>
    <scope>NUCLEOTIDE SEQUENCE</scope>
    <source>
        <strain evidence="2">Dzin_1.0</strain>
    </source>
</reference>
<proteinExistence type="predicted"/>
<feature type="region of interest" description="Disordered" evidence="1">
    <location>
        <begin position="318"/>
        <end position="352"/>
    </location>
</feature>
<feature type="region of interest" description="Disordered" evidence="1">
    <location>
        <begin position="265"/>
        <end position="304"/>
    </location>
</feature>
<accession>A0A9D5CJM1</accession>
<protein>
    <recommendedName>
        <fullName evidence="4">Thioredoxin domain-containing protein</fullName>
    </recommendedName>
</protein>
<dbReference type="InterPro" id="IPR003774">
    <property type="entry name" value="AlgH-like"/>
</dbReference>
<reference evidence="2" key="1">
    <citation type="submission" date="2021-03" db="EMBL/GenBank/DDBJ databases">
        <authorList>
            <person name="Li Z."/>
            <person name="Yang C."/>
        </authorList>
    </citation>
    <scope>NUCLEOTIDE SEQUENCE</scope>
    <source>
        <strain evidence="2">Dzin_1.0</strain>
        <tissue evidence="2">Leaf</tissue>
    </source>
</reference>
<dbReference type="PANTHER" id="PTHR31984">
    <property type="entry name" value="TRANSPORTER, PUTATIVE (DUF179)-RELATED"/>
    <property type="match status" value="1"/>
</dbReference>